<dbReference type="PANTHER" id="PTHR39161">
    <property type="entry name" value="ADAPTER PROTEIN MECA"/>
    <property type="match status" value="1"/>
</dbReference>
<organism evidence="3 4">
    <name type="scientific">Candidatus Fusicatenibacter intestinigallinarum</name>
    <dbReference type="NCBI Taxonomy" id="2838598"/>
    <lineage>
        <taxon>Bacteria</taxon>
        <taxon>Bacillati</taxon>
        <taxon>Bacillota</taxon>
        <taxon>Clostridia</taxon>
        <taxon>Lachnospirales</taxon>
        <taxon>Lachnospiraceae</taxon>
        <taxon>Fusicatenibacter</taxon>
    </lineage>
</organism>
<reference evidence="3" key="1">
    <citation type="journal article" date="2021" name="PeerJ">
        <title>Extensive microbial diversity within the chicken gut microbiome revealed by metagenomics and culture.</title>
        <authorList>
            <person name="Gilroy R."/>
            <person name="Ravi A."/>
            <person name="Getino M."/>
            <person name="Pursley I."/>
            <person name="Horton D.L."/>
            <person name="Alikhan N.F."/>
            <person name="Baker D."/>
            <person name="Gharbi K."/>
            <person name="Hall N."/>
            <person name="Watson M."/>
            <person name="Adriaenssens E.M."/>
            <person name="Foster-Nyarko E."/>
            <person name="Jarju S."/>
            <person name="Secka A."/>
            <person name="Antonio M."/>
            <person name="Oren A."/>
            <person name="Chaudhuri R.R."/>
            <person name="La Ragione R."/>
            <person name="Hildebrand F."/>
            <person name="Pallen M.J."/>
        </authorList>
    </citation>
    <scope>NUCLEOTIDE SEQUENCE</scope>
    <source>
        <strain evidence="3">CHK185-5351</strain>
    </source>
</reference>
<proteinExistence type="inferred from homology"/>
<dbReference type="InterPro" id="IPR008681">
    <property type="entry name" value="Neg-reg_MecA"/>
</dbReference>
<evidence type="ECO:0000256" key="2">
    <source>
        <dbReference type="SAM" id="MobiDB-lite"/>
    </source>
</evidence>
<feature type="compositionally biased region" description="Basic and acidic residues" evidence="2">
    <location>
        <begin position="128"/>
        <end position="140"/>
    </location>
</feature>
<feature type="region of interest" description="Disordered" evidence="2">
    <location>
        <begin position="128"/>
        <end position="151"/>
    </location>
</feature>
<reference evidence="3" key="2">
    <citation type="submission" date="2021-04" db="EMBL/GenBank/DDBJ databases">
        <authorList>
            <person name="Gilroy R."/>
        </authorList>
    </citation>
    <scope>NUCLEOTIDE SEQUENCE</scope>
    <source>
        <strain evidence="3">CHK185-5351</strain>
    </source>
</reference>
<dbReference type="Pfam" id="PF05389">
    <property type="entry name" value="MecA"/>
    <property type="match status" value="1"/>
</dbReference>
<dbReference type="Proteomes" id="UP000823849">
    <property type="component" value="Unassembled WGS sequence"/>
</dbReference>
<protein>
    <submittedName>
        <fullName evidence="3">Adaptor protein MecA</fullName>
    </submittedName>
</protein>
<gene>
    <name evidence="3" type="ORF">H9705_04000</name>
</gene>
<accession>A0A9D2SMP9</accession>
<comment type="similarity">
    <text evidence="1">Belongs to the MecA family.</text>
</comment>
<evidence type="ECO:0000313" key="3">
    <source>
        <dbReference type="EMBL" id="HJC14982.1"/>
    </source>
</evidence>
<dbReference type="Gene3D" id="3.30.70.1950">
    <property type="match status" value="1"/>
</dbReference>
<dbReference type="AlphaFoldDB" id="A0A9D2SMP9"/>
<dbReference type="EMBL" id="DWWU01000016">
    <property type="protein sequence ID" value="HJC14982.1"/>
    <property type="molecule type" value="Genomic_DNA"/>
</dbReference>
<evidence type="ECO:0000313" key="4">
    <source>
        <dbReference type="Proteomes" id="UP000823849"/>
    </source>
</evidence>
<dbReference type="InterPro" id="IPR038471">
    <property type="entry name" value="MecA_C_sf"/>
</dbReference>
<dbReference type="PANTHER" id="PTHR39161:SF1">
    <property type="entry name" value="ADAPTER PROTEIN MECA 1"/>
    <property type="match status" value="1"/>
</dbReference>
<comment type="caution">
    <text evidence="3">The sequence shown here is derived from an EMBL/GenBank/DDBJ whole genome shotgun (WGS) entry which is preliminary data.</text>
</comment>
<evidence type="ECO:0000256" key="1">
    <source>
        <dbReference type="ARBA" id="ARBA00005397"/>
    </source>
</evidence>
<name>A0A9D2SMP9_9FIRM</name>
<sequence length="252" mass="27972">MKIEKLNDNQIRCTLTSADLANRKIKLSELAYGTEKARNLFQDMMVEANAQFGFNYDNAPLMVEAIPVAPDSIVLIITKVDDPQELDTRFSKFAPSSDDENAEPVQYSGADDIIDLFQKLYEARAKAADRKKTADTEKSPETPTEESPEASAPVDLVRAFQFYTLDEVIASAGALNHYFSGKNSLYKVEPQNCYQLILHQSGCSPEDFNKICNILSEYGRQKAFSGIGEAALMEHSEVLIRDTALQQLSGLA</sequence>